<dbReference type="EMBL" id="PDET01000002">
    <property type="protein sequence ID" value="PRD16709.1"/>
    <property type="molecule type" value="Genomic_DNA"/>
</dbReference>
<evidence type="ECO:0000256" key="1">
    <source>
        <dbReference type="ARBA" id="ARBA00022428"/>
    </source>
</evidence>
<evidence type="ECO:0000256" key="4">
    <source>
        <dbReference type="ARBA" id="ARBA00022840"/>
    </source>
</evidence>
<evidence type="ECO:0000259" key="5">
    <source>
        <dbReference type="Pfam" id="PF00501"/>
    </source>
</evidence>
<name>A0A2S9IG12_9GAMM</name>
<dbReference type="InterPro" id="IPR025110">
    <property type="entry name" value="AMP-bd_C"/>
</dbReference>
<evidence type="ECO:0000256" key="2">
    <source>
        <dbReference type="ARBA" id="ARBA00022598"/>
    </source>
</evidence>
<keyword evidence="3" id="KW-0547">Nucleotide-binding</keyword>
<dbReference type="InterPro" id="IPR020845">
    <property type="entry name" value="AMP-binding_CS"/>
</dbReference>
<dbReference type="InterPro" id="IPR042099">
    <property type="entry name" value="ANL_N_sf"/>
</dbReference>
<evidence type="ECO:0000256" key="3">
    <source>
        <dbReference type="ARBA" id="ARBA00022741"/>
    </source>
</evidence>
<dbReference type="Gene3D" id="3.30.300.30">
    <property type="match status" value="1"/>
</dbReference>
<dbReference type="InterPro" id="IPR000873">
    <property type="entry name" value="AMP-dep_synth/lig_dom"/>
</dbReference>
<dbReference type="PANTHER" id="PTHR43767">
    <property type="entry name" value="LONG-CHAIN-FATTY-ACID--COA LIGASE"/>
    <property type="match status" value="1"/>
</dbReference>
<protein>
    <submittedName>
        <fullName evidence="7">O-succinylbenzoate--CoA ligase</fullName>
    </submittedName>
</protein>
<dbReference type="OrthoDB" id="9803968at2"/>
<dbReference type="GO" id="GO:0009234">
    <property type="term" value="P:menaquinone biosynthetic process"/>
    <property type="evidence" value="ECO:0007669"/>
    <property type="project" value="UniProtKB-KW"/>
</dbReference>
<dbReference type="PROSITE" id="PS00455">
    <property type="entry name" value="AMP_BINDING"/>
    <property type="match status" value="1"/>
</dbReference>
<dbReference type="GO" id="GO:0005524">
    <property type="term" value="F:ATP binding"/>
    <property type="evidence" value="ECO:0007669"/>
    <property type="project" value="UniProtKB-KW"/>
</dbReference>
<feature type="domain" description="AMP-binding enzyme C-terminal" evidence="6">
    <location>
        <begin position="370"/>
        <end position="425"/>
    </location>
</feature>
<dbReference type="Pfam" id="PF13193">
    <property type="entry name" value="AMP-binding_C"/>
    <property type="match status" value="1"/>
</dbReference>
<reference evidence="7 8" key="1">
    <citation type="submission" date="2017-10" db="EMBL/GenBank/DDBJ databases">
        <title>Draft genome of two endophytic bacteria isolated from 'guarana' Paullinia cupana (Mart.) Ducke.</title>
        <authorList>
            <person name="Siqueira K.A."/>
            <person name="Liotti R.G."/>
            <person name="Mendes T.A."/>
            <person name="Soares M.A."/>
        </authorList>
    </citation>
    <scope>NUCLEOTIDE SEQUENCE [LARGE SCALE GENOMIC DNA]</scope>
    <source>
        <strain evidence="7 8">342</strain>
    </source>
</reference>
<organism evidence="7 8">
    <name type="scientific">Pantoea coffeiphila</name>
    <dbReference type="NCBI Taxonomy" id="1465635"/>
    <lineage>
        <taxon>Bacteria</taxon>
        <taxon>Pseudomonadati</taxon>
        <taxon>Pseudomonadota</taxon>
        <taxon>Gammaproteobacteria</taxon>
        <taxon>Enterobacterales</taxon>
        <taxon>Erwiniaceae</taxon>
        <taxon>Pantoea</taxon>
    </lineage>
</organism>
<evidence type="ECO:0000259" key="6">
    <source>
        <dbReference type="Pfam" id="PF13193"/>
    </source>
</evidence>
<dbReference type="AlphaFoldDB" id="A0A2S9IG12"/>
<keyword evidence="8" id="KW-1185">Reference proteome</keyword>
<dbReference type="InterPro" id="IPR010192">
    <property type="entry name" value="MenE"/>
</dbReference>
<dbReference type="Proteomes" id="UP000239181">
    <property type="component" value="Unassembled WGS sequence"/>
</dbReference>
<evidence type="ECO:0000313" key="8">
    <source>
        <dbReference type="Proteomes" id="UP000239181"/>
    </source>
</evidence>
<dbReference type="InterPro" id="IPR045851">
    <property type="entry name" value="AMP-bd_C_sf"/>
</dbReference>
<dbReference type="NCBIfam" id="TIGR01923">
    <property type="entry name" value="menE"/>
    <property type="match status" value="1"/>
</dbReference>
<evidence type="ECO:0000313" key="7">
    <source>
        <dbReference type="EMBL" id="PRD16709.1"/>
    </source>
</evidence>
<gene>
    <name evidence="7" type="ORF">CQW29_03330</name>
</gene>
<dbReference type="SUPFAM" id="SSF56801">
    <property type="entry name" value="Acetyl-CoA synthetase-like"/>
    <property type="match status" value="1"/>
</dbReference>
<dbReference type="PANTHER" id="PTHR43767:SF1">
    <property type="entry name" value="NONRIBOSOMAL PEPTIDE SYNTHASE PES1 (EUROFUNG)-RELATED"/>
    <property type="match status" value="1"/>
</dbReference>
<dbReference type="Gene3D" id="3.40.50.12780">
    <property type="entry name" value="N-terminal domain of ligase-like"/>
    <property type="match status" value="1"/>
</dbReference>
<keyword evidence="4" id="KW-0067">ATP-binding</keyword>
<dbReference type="RefSeq" id="WP_105591289.1">
    <property type="nucleotide sequence ID" value="NZ_PDET01000002.1"/>
</dbReference>
<keyword evidence="2 7" id="KW-0436">Ligase</keyword>
<feature type="domain" description="AMP-dependent synthetase/ligase" evidence="5">
    <location>
        <begin position="15"/>
        <end position="320"/>
    </location>
</feature>
<accession>A0A2S9IG12</accession>
<comment type="caution">
    <text evidence="7">The sequence shown here is derived from an EMBL/GenBank/DDBJ whole genome shotgun (WGS) entry which is preliminary data.</text>
</comment>
<dbReference type="CDD" id="cd17630">
    <property type="entry name" value="OSB_MenE-like"/>
    <property type="match status" value="1"/>
</dbReference>
<dbReference type="InterPro" id="IPR050237">
    <property type="entry name" value="ATP-dep_AMP-bd_enzyme"/>
</dbReference>
<dbReference type="GO" id="GO:0008756">
    <property type="term" value="F:o-succinylbenzoate-CoA ligase activity"/>
    <property type="evidence" value="ECO:0007669"/>
    <property type="project" value="InterPro"/>
</dbReference>
<keyword evidence="1" id="KW-0474">Menaquinone biosynthesis</keyword>
<dbReference type="Pfam" id="PF00501">
    <property type="entry name" value="AMP-binding"/>
    <property type="match status" value="1"/>
</dbReference>
<sequence length="453" mass="49169">MSVATINDWPWLYWQQRYPQATAIDTGDETLSWQQLAERINGYANGFRRQGVKPEMVVALRSRNGLQAVQAWLSLLACGARVLMLNPQLPDTQLNQLLPGLGVAFALSIDAPPVPQVLPLNLTTAAGRANHPWQRNALATLTLTSGTTGLAKAAAHTFDAHLHSAAAVVGLMDFTPRDRWLLSLPLFHVSGMGIIWRWLSAGATLVIDRSQDLSAALARSSFASLVPTQLWRLLNQSALPTSLRAVLLGGATIPSELTTQAEAAGIRCWCGYGLTETASTVCAGRADGSGSAGKPLPGQEVRLVENEVWLRSPTLAQGYWREGALQPLTDEDGWLHTGDLGHWRQGELCIDGRLDNLFFSGGEAVQPELVERVLLGHPAVTQAVVVPQVDSEYGHRPVALVAGEIDLEKLADWAAPQLTNYQHPVAWLPLPQLAGEGIKPSRHRLLAWLSDRK</sequence>
<proteinExistence type="predicted"/>
<dbReference type="NCBIfam" id="NF006539">
    <property type="entry name" value="PRK09029.1"/>
    <property type="match status" value="1"/>
</dbReference>